<accession>A0A6B0UG41</accession>
<evidence type="ECO:0000313" key="2">
    <source>
        <dbReference type="EMBL" id="MXU88834.1"/>
    </source>
</evidence>
<feature type="signal peptide" evidence="1">
    <location>
        <begin position="1"/>
        <end position="18"/>
    </location>
</feature>
<feature type="chain" id="PRO_5025512330" description="Secreted protein" evidence="1">
    <location>
        <begin position="19"/>
        <end position="104"/>
    </location>
</feature>
<dbReference type="AlphaFoldDB" id="A0A6B0UG41"/>
<proteinExistence type="predicted"/>
<reference evidence="2" key="1">
    <citation type="submission" date="2019-12" db="EMBL/GenBank/DDBJ databases">
        <title>An insight into the sialome of adult female Ixodes ricinus ticks feeding for 6 days.</title>
        <authorList>
            <person name="Perner J."/>
            <person name="Ribeiro J.M.C."/>
        </authorList>
    </citation>
    <scope>NUCLEOTIDE SEQUENCE</scope>
    <source>
        <strain evidence="2">Semi-engorged</strain>
        <tissue evidence="2">Salivary glands</tissue>
    </source>
</reference>
<dbReference type="EMBL" id="GIFC01006751">
    <property type="protein sequence ID" value="MXU88834.1"/>
    <property type="molecule type" value="Transcribed_RNA"/>
</dbReference>
<evidence type="ECO:0008006" key="3">
    <source>
        <dbReference type="Google" id="ProtNLM"/>
    </source>
</evidence>
<name>A0A6B0UG41_IXORI</name>
<organism evidence="2">
    <name type="scientific">Ixodes ricinus</name>
    <name type="common">Common tick</name>
    <name type="synonym">Acarus ricinus</name>
    <dbReference type="NCBI Taxonomy" id="34613"/>
    <lineage>
        <taxon>Eukaryota</taxon>
        <taxon>Metazoa</taxon>
        <taxon>Ecdysozoa</taxon>
        <taxon>Arthropoda</taxon>
        <taxon>Chelicerata</taxon>
        <taxon>Arachnida</taxon>
        <taxon>Acari</taxon>
        <taxon>Parasitiformes</taxon>
        <taxon>Ixodida</taxon>
        <taxon>Ixodoidea</taxon>
        <taxon>Ixodidae</taxon>
        <taxon>Ixodinae</taxon>
        <taxon>Ixodes</taxon>
    </lineage>
</organism>
<protein>
    <recommendedName>
        <fullName evidence="3">Secreted protein</fullName>
    </recommendedName>
</protein>
<sequence>MMTLQFGHLHLLAVVGLCKRTFQLLNALPLLLQQISKLVVRLIFNLRRQRLDDLSVPVSCRGQVVVVVVAAAILSASRLPVSSERGGGWAVSRIAVLPGRLGPD</sequence>
<evidence type="ECO:0000256" key="1">
    <source>
        <dbReference type="SAM" id="SignalP"/>
    </source>
</evidence>
<keyword evidence="1" id="KW-0732">Signal</keyword>